<feature type="coiled-coil region" evidence="2">
    <location>
        <begin position="423"/>
        <end position="460"/>
    </location>
</feature>
<evidence type="ECO:0000256" key="2">
    <source>
        <dbReference type="SAM" id="Coils"/>
    </source>
</evidence>
<dbReference type="OMA" id="NRIGTHE"/>
<dbReference type="SUPFAM" id="SSF52047">
    <property type="entry name" value="RNI-like"/>
    <property type="match status" value="1"/>
</dbReference>
<name>K0SI90_THAOC</name>
<proteinExistence type="predicted"/>
<keyword evidence="2" id="KW-0175">Coiled coil</keyword>
<dbReference type="eggNOG" id="ENOG502T4HF">
    <property type="taxonomic scope" value="Eukaryota"/>
</dbReference>
<dbReference type="InterPro" id="IPR052201">
    <property type="entry name" value="LRR-containing_regulator"/>
</dbReference>
<dbReference type="Proteomes" id="UP000266841">
    <property type="component" value="Unassembled WGS sequence"/>
</dbReference>
<dbReference type="PANTHER" id="PTHR24111">
    <property type="entry name" value="LEUCINE-RICH REPEAT-CONTAINING PROTEIN 34"/>
    <property type="match status" value="1"/>
</dbReference>
<accession>K0SI90</accession>
<organism evidence="3 4">
    <name type="scientific">Thalassiosira oceanica</name>
    <name type="common">Marine diatom</name>
    <dbReference type="NCBI Taxonomy" id="159749"/>
    <lineage>
        <taxon>Eukaryota</taxon>
        <taxon>Sar</taxon>
        <taxon>Stramenopiles</taxon>
        <taxon>Ochrophyta</taxon>
        <taxon>Bacillariophyta</taxon>
        <taxon>Coscinodiscophyceae</taxon>
        <taxon>Thalassiosirophycidae</taxon>
        <taxon>Thalassiosirales</taxon>
        <taxon>Thalassiosiraceae</taxon>
        <taxon>Thalassiosira</taxon>
    </lineage>
</organism>
<keyword evidence="1" id="KW-0677">Repeat</keyword>
<protein>
    <submittedName>
        <fullName evidence="3">Uncharacterized protein</fullName>
    </submittedName>
</protein>
<dbReference type="EMBL" id="AGNL01020764">
    <property type="protein sequence ID" value="EJK60701.1"/>
    <property type="molecule type" value="Genomic_DNA"/>
</dbReference>
<dbReference type="PANTHER" id="PTHR24111:SF0">
    <property type="entry name" value="LEUCINE-RICH REPEAT-CONTAINING PROTEIN"/>
    <property type="match status" value="1"/>
</dbReference>
<dbReference type="AlphaFoldDB" id="K0SI90"/>
<comment type="caution">
    <text evidence="3">The sequence shown here is derived from an EMBL/GenBank/DDBJ whole genome shotgun (WGS) entry which is preliminary data.</text>
</comment>
<gene>
    <name evidence="3" type="ORF">THAOC_18897</name>
</gene>
<evidence type="ECO:0000256" key="1">
    <source>
        <dbReference type="ARBA" id="ARBA00022737"/>
    </source>
</evidence>
<dbReference type="Gene3D" id="3.80.10.10">
    <property type="entry name" value="Ribonuclease Inhibitor"/>
    <property type="match status" value="1"/>
</dbReference>
<dbReference type="OrthoDB" id="10556328at2759"/>
<keyword evidence="4" id="KW-1185">Reference proteome</keyword>
<sequence>MPFTTKNPTHYLKSLTGTFASSLHIGLYLSGDVDDARASDYAALGKAIRKTKRPIRCLWLRFKHVDESLVEAFRAFGDELSGATTAIQSLVIEGEEVRTDEVMCLLGMLEQNILCGIQFRRTSVDRSTFNELNPYFLAASHLKVVDLSCNNNIDDDCITNVLGALTSGRARIESFSICERNIEGGQSQENSARISGEGVAKIASFVYKTTSLKSLTLRLRNMDDVGIGELANVLKRSDGKVRRLELSGNYGNGGIKIFAEALKTNISLRTITFGSFKSLTNAGAMELLDVVDPFTKTKSRITEWRDVNSSNNTLQSIFFLDRHSVSVDQDLITRLQSITSEDPRLTFETKVWKHLQKNLDDISHMNVSPKCLPGVLRFVGQRGTKSDFFRLIKGQKALAVLFSNPSQERQRLVEQMRVLWEENKKLRELLMMERSTNASLQQENLRLRDAKENNAENVKQGSKFISLLHAWKMFLSILTEPNPATQVVSL</sequence>
<evidence type="ECO:0000313" key="4">
    <source>
        <dbReference type="Proteomes" id="UP000266841"/>
    </source>
</evidence>
<dbReference type="InterPro" id="IPR032675">
    <property type="entry name" value="LRR_dom_sf"/>
</dbReference>
<reference evidence="3 4" key="1">
    <citation type="journal article" date="2012" name="Genome Biol.">
        <title>Genome and low-iron response of an oceanic diatom adapted to chronic iron limitation.</title>
        <authorList>
            <person name="Lommer M."/>
            <person name="Specht M."/>
            <person name="Roy A.S."/>
            <person name="Kraemer L."/>
            <person name="Andreson R."/>
            <person name="Gutowska M.A."/>
            <person name="Wolf J."/>
            <person name="Bergner S.V."/>
            <person name="Schilhabel M.B."/>
            <person name="Klostermeier U.C."/>
            <person name="Beiko R.G."/>
            <person name="Rosenstiel P."/>
            <person name="Hippler M."/>
            <person name="Laroche J."/>
        </authorList>
    </citation>
    <scope>NUCLEOTIDE SEQUENCE [LARGE SCALE GENOMIC DNA]</scope>
    <source>
        <strain evidence="3 4">CCMP1005</strain>
    </source>
</reference>
<evidence type="ECO:0000313" key="3">
    <source>
        <dbReference type="EMBL" id="EJK60701.1"/>
    </source>
</evidence>